<evidence type="ECO:0000256" key="2">
    <source>
        <dbReference type="ARBA" id="ARBA00023002"/>
    </source>
</evidence>
<dbReference type="PROSITE" id="PS51318">
    <property type="entry name" value="TAT"/>
    <property type="match status" value="1"/>
</dbReference>
<dbReference type="InterPro" id="IPR036249">
    <property type="entry name" value="Thioredoxin-like_sf"/>
</dbReference>
<gene>
    <name evidence="7" type="ORF">HZA66_19275</name>
</gene>
<dbReference type="Gene3D" id="3.40.30.10">
    <property type="entry name" value="Glutaredoxin"/>
    <property type="match status" value="1"/>
</dbReference>
<dbReference type="PANTHER" id="PTHR13887:SF14">
    <property type="entry name" value="DISULFIDE BOND FORMATION PROTEIN D"/>
    <property type="match status" value="1"/>
</dbReference>
<organism evidence="7 8">
    <name type="scientific">Rhodopseudomonas palustris</name>
    <dbReference type="NCBI Taxonomy" id="1076"/>
    <lineage>
        <taxon>Bacteria</taxon>
        <taxon>Pseudomonadati</taxon>
        <taxon>Pseudomonadota</taxon>
        <taxon>Alphaproteobacteria</taxon>
        <taxon>Hyphomicrobiales</taxon>
        <taxon>Nitrobacteraceae</taxon>
        <taxon>Rhodopseudomonas</taxon>
    </lineage>
</organism>
<dbReference type="CDD" id="cd03023">
    <property type="entry name" value="DsbA_Com1_like"/>
    <property type="match status" value="1"/>
</dbReference>
<evidence type="ECO:0000256" key="3">
    <source>
        <dbReference type="ARBA" id="ARBA00023157"/>
    </source>
</evidence>
<dbReference type="InterPro" id="IPR013766">
    <property type="entry name" value="Thioredoxin_domain"/>
</dbReference>
<evidence type="ECO:0000313" key="8">
    <source>
        <dbReference type="Proteomes" id="UP000782519"/>
    </source>
</evidence>
<dbReference type="PANTHER" id="PTHR13887">
    <property type="entry name" value="GLUTATHIONE S-TRANSFERASE KAPPA"/>
    <property type="match status" value="1"/>
</dbReference>
<dbReference type="PROSITE" id="PS51352">
    <property type="entry name" value="THIOREDOXIN_2"/>
    <property type="match status" value="1"/>
</dbReference>
<dbReference type="SUPFAM" id="SSF52833">
    <property type="entry name" value="Thioredoxin-like"/>
    <property type="match status" value="1"/>
</dbReference>
<keyword evidence="2" id="KW-0560">Oxidoreductase</keyword>
<dbReference type="Pfam" id="PF01323">
    <property type="entry name" value="DSBA"/>
    <property type="match status" value="1"/>
</dbReference>
<dbReference type="InterPro" id="IPR006311">
    <property type="entry name" value="TAT_signal"/>
</dbReference>
<feature type="domain" description="Thioredoxin" evidence="6">
    <location>
        <begin position="24"/>
        <end position="207"/>
    </location>
</feature>
<accession>A0A933W2H9</accession>
<evidence type="ECO:0000313" key="7">
    <source>
        <dbReference type="EMBL" id="MBI5131586.1"/>
    </source>
</evidence>
<evidence type="ECO:0000256" key="5">
    <source>
        <dbReference type="SAM" id="SignalP"/>
    </source>
</evidence>
<dbReference type="Proteomes" id="UP000782519">
    <property type="component" value="Unassembled WGS sequence"/>
</dbReference>
<evidence type="ECO:0000256" key="4">
    <source>
        <dbReference type="ARBA" id="ARBA00023284"/>
    </source>
</evidence>
<reference evidence="7" key="1">
    <citation type="submission" date="2020-07" db="EMBL/GenBank/DDBJ databases">
        <title>Huge and variable diversity of episymbiotic CPR bacteria and DPANN archaea in groundwater ecosystems.</title>
        <authorList>
            <person name="He C.Y."/>
            <person name="Keren R."/>
            <person name="Whittaker M."/>
            <person name="Farag I.F."/>
            <person name="Doudna J."/>
            <person name="Cate J.H.D."/>
            <person name="Banfield J.F."/>
        </authorList>
    </citation>
    <scope>NUCLEOTIDE SEQUENCE</scope>
    <source>
        <strain evidence="7">NC_groundwater_1818_Pr3_B-0.1um_66_35</strain>
    </source>
</reference>
<proteinExistence type="predicted"/>
<feature type="signal peptide" evidence="5">
    <location>
        <begin position="1"/>
        <end position="25"/>
    </location>
</feature>
<dbReference type="GO" id="GO:0016491">
    <property type="term" value="F:oxidoreductase activity"/>
    <property type="evidence" value="ECO:0007669"/>
    <property type="project" value="UniProtKB-KW"/>
</dbReference>
<sequence length="211" mass="22269">MKTRRNFLATAIIGLGGLYLTGVEAAAQAAADAALSRDAVLRDKENPVLGNPNGDLTVASYFDYQCPYCKKAEKDLRNVAREDGKLRIVLKDWPILGGASGYAAKLSLATKYQGKHAEAHAALMLTSGRLSEASVRDVLEKAGVDVARATQDLATHQAAIDAVLARNNAQAEAFGFQGTPAFIIGTFRVPGVLDAAGFKQAIADARKAAPK</sequence>
<keyword evidence="4" id="KW-0676">Redox-active center</keyword>
<protein>
    <submittedName>
        <fullName evidence="7">DsbA family protein</fullName>
    </submittedName>
</protein>
<keyword evidence="1 5" id="KW-0732">Signal</keyword>
<evidence type="ECO:0000259" key="6">
    <source>
        <dbReference type="PROSITE" id="PS51352"/>
    </source>
</evidence>
<dbReference type="AlphaFoldDB" id="A0A933W2H9"/>
<dbReference type="EMBL" id="JACRJB010000053">
    <property type="protein sequence ID" value="MBI5131586.1"/>
    <property type="molecule type" value="Genomic_DNA"/>
</dbReference>
<dbReference type="InterPro" id="IPR001853">
    <property type="entry name" value="DSBA-like_thioredoxin_dom"/>
</dbReference>
<comment type="caution">
    <text evidence="7">The sequence shown here is derived from an EMBL/GenBank/DDBJ whole genome shotgun (WGS) entry which is preliminary data.</text>
</comment>
<evidence type="ECO:0000256" key="1">
    <source>
        <dbReference type="ARBA" id="ARBA00022729"/>
    </source>
</evidence>
<feature type="chain" id="PRO_5037166865" evidence="5">
    <location>
        <begin position="26"/>
        <end position="211"/>
    </location>
</feature>
<keyword evidence="3" id="KW-1015">Disulfide bond</keyword>
<name>A0A933W2H9_RHOPL</name>